<reference evidence="1 2" key="1">
    <citation type="journal article" date="2021" name="Elife">
        <title>Chloroplast acquisition without the gene transfer in kleptoplastic sea slugs, Plakobranchus ocellatus.</title>
        <authorList>
            <person name="Maeda T."/>
            <person name="Takahashi S."/>
            <person name="Yoshida T."/>
            <person name="Shimamura S."/>
            <person name="Takaki Y."/>
            <person name="Nagai Y."/>
            <person name="Toyoda A."/>
            <person name="Suzuki Y."/>
            <person name="Arimoto A."/>
            <person name="Ishii H."/>
            <person name="Satoh N."/>
            <person name="Nishiyama T."/>
            <person name="Hasebe M."/>
            <person name="Maruyama T."/>
            <person name="Minagawa J."/>
            <person name="Obokata J."/>
            <person name="Shigenobu S."/>
        </authorList>
    </citation>
    <scope>NUCLEOTIDE SEQUENCE [LARGE SCALE GENOMIC DNA]</scope>
</reference>
<dbReference type="Proteomes" id="UP000762676">
    <property type="component" value="Unassembled WGS sequence"/>
</dbReference>
<name>A0AAV4JBP8_9GAST</name>
<sequence>MDYSYIFNALDYLPLSCETRTRGHCYIKPARYDVRKNFLDLRVTNAWNSLQQSSVTASSLNDFKDGIDGLLRDYKYITTSHCIQYFNPRKVVGIENLKIMTGLEPSPMDTLVFL</sequence>
<keyword evidence="2" id="KW-1185">Reference proteome</keyword>
<dbReference type="EMBL" id="BMAT01006737">
    <property type="protein sequence ID" value="GFS18806.1"/>
    <property type="molecule type" value="Genomic_DNA"/>
</dbReference>
<evidence type="ECO:0000313" key="2">
    <source>
        <dbReference type="Proteomes" id="UP000762676"/>
    </source>
</evidence>
<proteinExistence type="predicted"/>
<accession>A0AAV4JBP8</accession>
<organism evidence="1 2">
    <name type="scientific">Elysia marginata</name>
    <dbReference type="NCBI Taxonomy" id="1093978"/>
    <lineage>
        <taxon>Eukaryota</taxon>
        <taxon>Metazoa</taxon>
        <taxon>Spiralia</taxon>
        <taxon>Lophotrochozoa</taxon>
        <taxon>Mollusca</taxon>
        <taxon>Gastropoda</taxon>
        <taxon>Heterobranchia</taxon>
        <taxon>Euthyneura</taxon>
        <taxon>Panpulmonata</taxon>
        <taxon>Sacoglossa</taxon>
        <taxon>Placobranchoidea</taxon>
        <taxon>Plakobranchidae</taxon>
        <taxon>Elysia</taxon>
    </lineage>
</organism>
<dbReference type="AlphaFoldDB" id="A0AAV4JBP8"/>
<protein>
    <submittedName>
        <fullName evidence="1">Uncharacterized protein</fullName>
    </submittedName>
</protein>
<gene>
    <name evidence="1" type="ORF">ElyMa_003272100</name>
</gene>
<comment type="caution">
    <text evidence="1">The sequence shown here is derived from an EMBL/GenBank/DDBJ whole genome shotgun (WGS) entry which is preliminary data.</text>
</comment>
<evidence type="ECO:0000313" key="1">
    <source>
        <dbReference type="EMBL" id="GFS18806.1"/>
    </source>
</evidence>